<dbReference type="EMBL" id="BQNB010020707">
    <property type="protein sequence ID" value="GJT98769.1"/>
    <property type="molecule type" value="Genomic_DNA"/>
</dbReference>
<organism evidence="2 3">
    <name type="scientific">Tanacetum coccineum</name>
    <dbReference type="NCBI Taxonomy" id="301880"/>
    <lineage>
        <taxon>Eukaryota</taxon>
        <taxon>Viridiplantae</taxon>
        <taxon>Streptophyta</taxon>
        <taxon>Embryophyta</taxon>
        <taxon>Tracheophyta</taxon>
        <taxon>Spermatophyta</taxon>
        <taxon>Magnoliopsida</taxon>
        <taxon>eudicotyledons</taxon>
        <taxon>Gunneridae</taxon>
        <taxon>Pentapetalae</taxon>
        <taxon>asterids</taxon>
        <taxon>campanulids</taxon>
        <taxon>Asterales</taxon>
        <taxon>Asteraceae</taxon>
        <taxon>Asteroideae</taxon>
        <taxon>Anthemideae</taxon>
        <taxon>Anthemidinae</taxon>
        <taxon>Tanacetum</taxon>
    </lineage>
</organism>
<reference evidence="2" key="2">
    <citation type="submission" date="2022-01" db="EMBL/GenBank/DDBJ databases">
        <authorList>
            <person name="Yamashiro T."/>
            <person name="Shiraishi A."/>
            <person name="Satake H."/>
            <person name="Nakayama K."/>
        </authorList>
    </citation>
    <scope>NUCLEOTIDE SEQUENCE</scope>
</reference>
<reference evidence="2" key="1">
    <citation type="journal article" date="2022" name="Int. J. Mol. Sci.">
        <title>Draft Genome of Tanacetum Coccineum: Genomic Comparison of Closely Related Tanacetum-Family Plants.</title>
        <authorList>
            <person name="Yamashiro T."/>
            <person name="Shiraishi A."/>
            <person name="Nakayama K."/>
            <person name="Satake H."/>
        </authorList>
    </citation>
    <scope>NUCLEOTIDE SEQUENCE</scope>
</reference>
<keyword evidence="2" id="KW-0808">Transferase</keyword>
<keyword evidence="2" id="KW-0695">RNA-directed DNA polymerase</keyword>
<keyword evidence="2" id="KW-0548">Nucleotidyltransferase</keyword>
<keyword evidence="3" id="KW-1185">Reference proteome</keyword>
<feature type="region of interest" description="Disordered" evidence="1">
    <location>
        <begin position="184"/>
        <end position="212"/>
    </location>
</feature>
<name>A0ABQ5IF34_9ASTR</name>
<protein>
    <submittedName>
        <fullName evidence="2">Reverse transcriptase domain-containing protein</fullName>
    </submittedName>
</protein>
<dbReference type="GO" id="GO:0003964">
    <property type="term" value="F:RNA-directed DNA polymerase activity"/>
    <property type="evidence" value="ECO:0007669"/>
    <property type="project" value="UniProtKB-KW"/>
</dbReference>
<comment type="caution">
    <text evidence="2">The sequence shown here is derived from an EMBL/GenBank/DDBJ whole genome shotgun (WGS) entry which is preliminary data.</text>
</comment>
<sequence>MTPIHEYLLSGLLPEDPKESRKIRIKAPQYKLIKGSLYKKSFYTPWLRCIAPPKTNDVIKQIHKDCEKCKEQYVVKKIAEIRAITAGNAWLFSHWGVNILGPISTASGGLKFLAVAIEHSTKWIEAKPLTTRKNEGSDKKKERKEVASIEKAYYQNKLRRYHSKRNSPSNCKVRDSVLLLQNNTENPQGFTTEASAGGDIGLETRAEDEVAL</sequence>
<dbReference type="PANTHER" id="PTHR48475:SF2">
    <property type="entry name" value="RIBONUCLEASE H"/>
    <property type="match status" value="1"/>
</dbReference>
<evidence type="ECO:0000256" key="1">
    <source>
        <dbReference type="SAM" id="MobiDB-lite"/>
    </source>
</evidence>
<dbReference type="PANTHER" id="PTHR48475">
    <property type="entry name" value="RIBONUCLEASE H"/>
    <property type="match status" value="1"/>
</dbReference>
<evidence type="ECO:0000313" key="3">
    <source>
        <dbReference type="Proteomes" id="UP001151760"/>
    </source>
</evidence>
<accession>A0ABQ5IF34</accession>
<evidence type="ECO:0000313" key="2">
    <source>
        <dbReference type="EMBL" id="GJT98769.1"/>
    </source>
</evidence>
<feature type="compositionally biased region" description="Basic and acidic residues" evidence="1">
    <location>
        <begin position="202"/>
        <end position="212"/>
    </location>
</feature>
<feature type="compositionally biased region" description="Polar residues" evidence="1">
    <location>
        <begin position="184"/>
        <end position="194"/>
    </location>
</feature>
<proteinExistence type="predicted"/>
<dbReference type="Proteomes" id="UP001151760">
    <property type="component" value="Unassembled WGS sequence"/>
</dbReference>
<gene>
    <name evidence="2" type="ORF">Tco_1094287</name>
</gene>